<dbReference type="EMBL" id="JACXAJ010000002">
    <property type="protein sequence ID" value="MBD1396747.1"/>
    <property type="molecule type" value="Genomic_DNA"/>
</dbReference>
<dbReference type="Proteomes" id="UP000625551">
    <property type="component" value="Unassembled WGS sequence"/>
</dbReference>
<accession>A0ABR7XEQ1</accession>
<gene>
    <name evidence="1" type="ORF">H9Q13_06175</name>
</gene>
<keyword evidence="2" id="KW-1185">Reference proteome</keyword>
<evidence type="ECO:0000313" key="2">
    <source>
        <dbReference type="Proteomes" id="UP000625551"/>
    </source>
</evidence>
<proteinExistence type="predicted"/>
<comment type="caution">
    <text evidence="1">The sequence shown here is derived from an EMBL/GenBank/DDBJ whole genome shotgun (WGS) entry which is preliminary data.</text>
</comment>
<organism evidence="1 2">
    <name type="scientific">Pontibacter aquaedesilientis</name>
    <dbReference type="NCBI Taxonomy" id="2766980"/>
    <lineage>
        <taxon>Bacteria</taxon>
        <taxon>Pseudomonadati</taxon>
        <taxon>Bacteroidota</taxon>
        <taxon>Cytophagia</taxon>
        <taxon>Cytophagales</taxon>
        <taxon>Hymenobacteraceae</taxon>
        <taxon>Pontibacter</taxon>
    </lineage>
</organism>
<sequence>MAASITYRNYNVFIQEYEEALIEISSQLNGFVSDSRKIYAYRSNSYERFLEEFEEVIINNLEHGASIKSYMAKVYYEGVCRLLLRFQMLEARMLASLNEDWDKALKNETFIVIRTAYIDNLSFLAGHIFSLNQKHAIAPLKLFTQVELKDFNISGEYIGGNVDKVPPKAKPTVNLTLKDIWRPNSSGNKDEYDALIEYLKEENLDIEGPFITEQRGQLHWNKNPQKGWIQYIAALVHICIKKKWILDQYSAPQLASILSNTFNVRFNHKPLQQVAASPTEAKYLKPFKDLPANL</sequence>
<evidence type="ECO:0000313" key="1">
    <source>
        <dbReference type="EMBL" id="MBD1396747.1"/>
    </source>
</evidence>
<protein>
    <submittedName>
        <fullName evidence="1">Uncharacterized protein</fullName>
    </submittedName>
</protein>
<reference evidence="1 2" key="1">
    <citation type="submission" date="2020-09" db="EMBL/GenBank/DDBJ databases">
        <title>Genome sequencing and assembly of Pontibacter sp.</title>
        <authorList>
            <person name="Chhetri G."/>
        </authorList>
    </citation>
    <scope>NUCLEOTIDE SEQUENCE [LARGE SCALE GENOMIC DNA]</scope>
    <source>
        <strain evidence="1 2">JH31</strain>
    </source>
</reference>
<name>A0ABR7XEQ1_9BACT</name>
<dbReference type="RefSeq" id="WP_191182902.1">
    <property type="nucleotide sequence ID" value="NZ_JACXAJ010000002.1"/>
</dbReference>